<feature type="domain" description="ABC transporter" evidence="10">
    <location>
        <begin position="347"/>
        <end position="578"/>
    </location>
</feature>
<proteinExistence type="predicted"/>
<keyword evidence="13" id="KW-1185">Reference proteome</keyword>
<dbReference type="Proteomes" id="UP000008316">
    <property type="component" value="Plasmid bgla_1p"/>
</dbReference>
<evidence type="ECO:0000259" key="11">
    <source>
        <dbReference type="PROSITE" id="PS50929"/>
    </source>
</evidence>
<dbReference type="GO" id="GO:1904680">
    <property type="term" value="F:peptide transmembrane transporter activity"/>
    <property type="evidence" value="ECO:0007669"/>
    <property type="project" value="InterPro"/>
</dbReference>
<dbReference type="SMART" id="SM00382">
    <property type="entry name" value="AAA"/>
    <property type="match status" value="1"/>
</dbReference>
<feature type="domain" description="ABC transmembrane type-1" evidence="11">
    <location>
        <begin position="34"/>
        <end position="307"/>
    </location>
</feature>
<geneLocation type="plasmid" evidence="12 13">
    <name>bgla_1p</name>
</geneLocation>
<dbReference type="InterPro" id="IPR003439">
    <property type="entry name" value="ABC_transporter-like_ATP-bd"/>
</dbReference>
<dbReference type="PANTHER" id="PTHR24221">
    <property type="entry name" value="ATP-BINDING CASSETTE SUB-FAMILY B"/>
    <property type="match status" value="1"/>
</dbReference>
<dbReference type="PROSITE" id="PS00211">
    <property type="entry name" value="ABC_TRANSPORTER_1"/>
    <property type="match status" value="1"/>
</dbReference>
<evidence type="ECO:0000256" key="9">
    <source>
        <dbReference type="SAM" id="Phobius"/>
    </source>
</evidence>
<dbReference type="GO" id="GO:0140359">
    <property type="term" value="F:ABC-type transporter activity"/>
    <property type="evidence" value="ECO:0007669"/>
    <property type="project" value="InterPro"/>
</dbReference>
<dbReference type="PROSITE" id="PS50929">
    <property type="entry name" value="ABC_TM1F"/>
    <property type="match status" value="1"/>
</dbReference>
<dbReference type="SUPFAM" id="SSF90123">
    <property type="entry name" value="ABC transporter transmembrane region"/>
    <property type="match status" value="1"/>
</dbReference>
<dbReference type="Pfam" id="PF00005">
    <property type="entry name" value="ABC_tran"/>
    <property type="match status" value="1"/>
</dbReference>
<reference evidence="12 13" key="1">
    <citation type="journal article" date="2011" name="J. Bacteriol.">
        <title>Complete genome sequence of Burkholderia gladioli BSR3.</title>
        <authorList>
            <person name="Seo Y.S."/>
            <person name="Lim J."/>
            <person name="Choi B.S."/>
            <person name="Kim H."/>
            <person name="Goo E."/>
            <person name="Lee B."/>
            <person name="Lim J.S."/>
            <person name="Choi I.Y."/>
            <person name="Moon J.S."/>
            <person name="Kim J."/>
            <person name="Hwang I."/>
        </authorList>
    </citation>
    <scope>NUCLEOTIDE SEQUENCE [LARGE SCALE GENOMIC DNA]</scope>
    <source>
        <strain evidence="13">BSR3</strain>
    </source>
</reference>
<dbReference type="InterPro" id="IPR027417">
    <property type="entry name" value="P-loop_NTPase"/>
</dbReference>
<dbReference type="PANTHER" id="PTHR24221:SF654">
    <property type="entry name" value="ATP-BINDING CASSETTE SUB-FAMILY B MEMBER 6"/>
    <property type="match status" value="1"/>
</dbReference>
<evidence type="ECO:0000256" key="7">
    <source>
        <dbReference type="ARBA" id="ARBA00022989"/>
    </source>
</evidence>
<keyword evidence="12" id="KW-0614">Plasmid</keyword>
<dbReference type="GO" id="GO:0016887">
    <property type="term" value="F:ATP hydrolysis activity"/>
    <property type="evidence" value="ECO:0007669"/>
    <property type="project" value="InterPro"/>
</dbReference>
<keyword evidence="6" id="KW-0067">ATP-binding</keyword>
<evidence type="ECO:0000256" key="6">
    <source>
        <dbReference type="ARBA" id="ARBA00022840"/>
    </source>
</evidence>
<dbReference type="PROSITE" id="PS50893">
    <property type="entry name" value="ABC_TRANSPORTER_2"/>
    <property type="match status" value="1"/>
</dbReference>
<feature type="transmembrane region" description="Helical" evidence="9">
    <location>
        <begin position="139"/>
        <end position="162"/>
    </location>
</feature>
<evidence type="ECO:0000313" key="13">
    <source>
        <dbReference type="Proteomes" id="UP000008316"/>
    </source>
</evidence>
<dbReference type="KEGG" id="bgd:bgla_1p0820"/>
<dbReference type="Pfam" id="PF00664">
    <property type="entry name" value="ABC_membrane"/>
    <property type="match status" value="1"/>
</dbReference>
<keyword evidence="4 9" id="KW-0812">Transmembrane</keyword>
<comment type="subcellular location">
    <subcellularLocation>
        <location evidence="1">Cell membrane</location>
        <topology evidence="1">Multi-pass membrane protein</topology>
    </subcellularLocation>
</comment>
<dbReference type="GO" id="GO:0005524">
    <property type="term" value="F:ATP binding"/>
    <property type="evidence" value="ECO:0007669"/>
    <property type="project" value="UniProtKB-KW"/>
</dbReference>
<dbReference type="SUPFAM" id="SSF52540">
    <property type="entry name" value="P-loop containing nucleoside triphosphate hydrolases"/>
    <property type="match status" value="1"/>
</dbReference>
<dbReference type="InterPro" id="IPR011527">
    <property type="entry name" value="ABC1_TM_dom"/>
</dbReference>
<name>F2LRJ3_BURGS</name>
<dbReference type="Gene3D" id="1.20.1560.10">
    <property type="entry name" value="ABC transporter type 1, transmembrane domain"/>
    <property type="match status" value="1"/>
</dbReference>
<dbReference type="NCBIfam" id="TIGR01194">
    <property type="entry name" value="cyc_pep_trnsptr"/>
    <property type="match status" value="1"/>
</dbReference>
<evidence type="ECO:0000256" key="2">
    <source>
        <dbReference type="ARBA" id="ARBA00022475"/>
    </source>
</evidence>
<evidence type="ECO:0000256" key="5">
    <source>
        <dbReference type="ARBA" id="ARBA00022741"/>
    </source>
</evidence>
<evidence type="ECO:0000256" key="8">
    <source>
        <dbReference type="ARBA" id="ARBA00023136"/>
    </source>
</evidence>
<organism evidence="12 13">
    <name type="scientific">Burkholderia gladioli (strain BSR3)</name>
    <dbReference type="NCBI Taxonomy" id="999541"/>
    <lineage>
        <taxon>Bacteria</taxon>
        <taxon>Pseudomonadati</taxon>
        <taxon>Pseudomonadota</taxon>
        <taxon>Betaproteobacteria</taxon>
        <taxon>Burkholderiales</taxon>
        <taxon>Burkholderiaceae</taxon>
        <taxon>Burkholderia</taxon>
    </lineage>
</organism>
<feature type="transmembrane region" description="Helical" evidence="9">
    <location>
        <begin position="72"/>
        <end position="93"/>
    </location>
</feature>
<keyword evidence="3" id="KW-0997">Cell inner membrane</keyword>
<dbReference type="EMBL" id="CP002601">
    <property type="protein sequence ID" value="AEA65487.1"/>
    <property type="molecule type" value="Genomic_DNA"/>
</dbReference>
<evidence type="ECO:0000256" key="1">
    <source>
        <dbReference type="ARBA" id="ARBA00004651"/>
    </source>
</evidence>
<sequence>MPGAPRNRCAGCRETDEVTMMLKFIAMLFAEGPVLFSLASIASAISGVATMGILVSTFVAMEGNAGVRWWHFLLYGVLVVVTRVMSRSVLALITRRAVMTLRVNLARQIVEAPLDQVERTGHSRLFASMAQDVTRIGEAVPNAVGIFANLVFLLVCFIYLGVLSIDRLAVVIGMVVIGVLVHLRVSQRIARCMRDGRNAWDQLVMTFDLLVNGIKELQLNGQRRAQMLDVFTNNARELKLAWQRQSIVFNFGQGFSQAIFFLALGMVIFDLHGNLLAQGVVMQYALSLVYMIGPLRDIVATIPGLLDASVAYERIERMGYSLKRSVLPEAGQGRPDQDGFGTAWQRIVLRGVVHRYASRGESNRPFHLGPLDLELRRGDVVFIVGRNGSGKTTLAKILTGLYVPDEGGVYLDETPVSEANRAAYRELFSAIFSDFVLFERMLAAPGGGLDGRVEALLRSLRIHEKVGIRHGRLSTVTALSLGERKRLALLSSYLEERPVYLFDEWAADQDPVFKSVFYEQILPELRTLGRTVIVVSHDDRYFRVGDTLIDLDRLPGSRQQERAAMAAAGAARVPRWLAAEAARDAATSLGGEAH</sequence>
<evidence type="ECO:0000256" key="3">
    <source>
        <dbReference type="ARBA" id="ARBA00022519"/>
    </source>
</evidence>
<dbReference type="GO" id="GO:0005886">
    <property type="term" value="C:plasma membrane"/>
    <property type="evidence" value="ECO:0007669"/>
    <property type="project" value="UniProtKB-SubCell"/>
</dbReference>
<evidence type="ECO:0000259" key="10">
    <source>
        <dbReference type="PROSITE" id="PS50893"/>
    </source>
</evidence>
<dbReference type="GO" id="GO:0034040">
    <property type="term" value="F:ATPase-coupled lipid transmembrane transporter activity"/>
    <property type="evidence" value="ECO:0007669"/>
    <property type="project" value="TreeGrafter"/>
</dbReference>
<dbReference type="InterPro" id="IPR039421">
    <property type="entry name" value="Type_1_exporter"/>
</dbReference>
<accession>F2LRJ3</accession>
<dbReference type="HOGENOM" id="CLU_023671_1_0_4"/>
<dbReference type="InterPro" id="IPR017871">
    <property type="entry name" value="ABC_transporter-like_CS"/>
</dbReference>
<dbReference type="GO" id="GO:0015833">
    <property type="term" value="P:peptide transport"/>
    <property type="evidence" value="ECO:0007669"/>
    <property type="project" value="InterPro"/>
</dbReference>
<feature type="transmembrane region" description="Helical" evidence="9">
    <location>
        <begin position="34"/>
        <end position="60"/>
    </location>
</feature>
<feature type="transmembrane region" description="Helical" evidence="9">
    <location>
        <begin position="168"/>
        <end position="185"/>
    </location>
</feature>
<keyword evidence="8 9" id="KW-0472">Membrane</keyword>
<protein>
    <submittedName>
        <fullName evidence="12">Cyclic peptide transporter</fullName>
    </submittedName>
</protein>
<dbReference type="InterPro" id="IPR003593">
    <property type="entry name" value="AAA+_ATPase"/>
</dbReference>
<keyword evidence="7 9" id="KW-1133">Transmembrane helix</keyword>
<evidence type="ECO:0000256" key="4">
    <source>
        <dbReference type="ARBA" id="ARBA00022692"/>
    </source>
</evidence>
<feature type="transmembrane region" description="Helical" evidence="9">
    <location>
        <begin position="247"/>
        <end position="269"/>
    </location>
</feature>
<dbReference type="InterPro" id="IPR036640">
    <property type="entry name" value="ABC1_TM_sf"/>
</dbReference>
<keyword evidence="2" id="KW-1003">Cell membrane</keyword>
<dbReference type="Gene3D" id="3.40.50.300">
    <property type="entry name" value="P-loop containing nucleotide triphosphate hydrolases"/>
    <property type="match status" value="1"/>
</dbReference>
<dbReference type="InterPro" id="IPR005898">
    <property type="entry name" value="Cyc_pep_transpt_SyrD/YojI"/>
</dbReference>
<gene>
    <name evidence="12" type="ordered locus">bgla_1p0820</name>
</gene>
<keyword evidence="5" id="KW-0547">Nucleotide-binding</keyword>
<dbReference type="AlphaFoldDB" id="F2LRJ3"/>
<evidence type="ECO:0000313" key="12">
    <source>
        <dbReference type="EMBL" id="AEA65487.1"/>
    </source>
</evidence>